<dbReference type="PROSITE" id="PS50072">
    <property type="entry name" value="CSA_PPIASE_2"/>
    <property type="match status" value="1"/>
</dbReference>
<accession>A0A1R2C2G9</accession>
<dbReference type="GO" id="GO:0005634">
    <property type="term" value="C:nucleus"/>
    <property type="evidence" value="ECO:0007669"/>
    <property type="project" value="UniProtKB-SubCell"/>
</dbReference>
<keyword evidence="12" id="KW-1185">Reference proteome</keyword>
<keyword evidence="6 8" id="KW-0539">Nucleus</keyword>
<dbReference type="GO" id="GO:0003723">
    <property type="term" value="F:RNA binding"/>
    <property type="evidence" value="ECO:0007669"/>
    <property type="project" value="UniProtKB-UniRule"/>
</dbReference>
<evidence type="ECO:0000256" key="1">
    <source>
        <dbReference type="ARBA" id="ARBA00000971"/>
    </source>
</evidence>
<evidence type="ECO:0000256" key="7">
    <source>
        <dbReference type="PROSITE-ProRule" id="PRU00176"/>
    </source>
</evidence>
<dbReference type="SMART" id="SM00360">
    <property type="entry name" value="RRM"/>
    <property type="match status" value="1"/>
</dbReference>
<dbReference type="InterPro" id="IPR035979">
    <property type="entry name" value="RBD_domain_sf"/>
</dbReference>
<dbReference type="InterPro" id="IPR035542">
    <property type="entry name" value="CRIP"/>
</dbReference>
<dbReference type="SUPFAM" id="SSF50891">
    <property type="entry name" value="Cyclophilin-like"/>
    <property type="match status" value="1"/>
</dbReference>
<feature type="domain" description="RRM" evidence="10">
    <location>
        <begin position="230"/>
        <end position="308"/>
    </location>
</feature>
<dbReference type="Gene3D" id="2.40.100.10">
    <property type="entry name" value="Cyclophilin-like"/>
    <property type="match status" value="1"/>
</dbReference>
<dbReference type="Pfam" id="PF00076">
    <property type="entry name" value="RRM_1"/>
    <property type="match status" value="1"/>
</dbReference>
<reference evidence="11 12" key="1">
    <citation type="submission" date="2016-11" db="EMBL/GenBank/DDBJ databases">
        <title>The macronuclear genome of Stentor coeruleus: a giant cell with tiny introns.</title>
        <authorList>
            <person name="Slabodnick M."/>
            <person name="Ruby J.G."/>
            <person name="Reiff S.B."/>
            <person name="Swart E.C."/>
            <person name="Gosai S."/>
            <person name="Prabakaran S."/>
            <person name="Witkowska E."/>
            <person name="Larue G.E."/>
            <person name="Fisher S."/>
            <person name="Freeman R.M."/>
            <person name="Gunawardena J."/>
            <person name="Chu W."/>
            <person name="Stover N.A."/>
            <person name="Gregory B.D."/>
            <person name="Nowacki M."/>
            <person name="Derisi J."/>
            <person name="Roy S.W."/>
            <person name="Marshall W.F."/>
            <person name="Sood P."/>
        </authorList>
    </citation>
    <scope>NUCLEOTIDE SEQUENCE [LARGE SCALE GENOMIC DNA]</scope>
    <source>
        <strain evidence="11">WM001</strain>
    </source>
</reference>
<evidence type="ECO:0000256" key="4">
    <source>
        <dbReference type="ARBA" id="ARBA00023110"/>
    </source>
</evidence>
<keyword evidence="4 8" id="KW-0697">Rotamase</keyword>
<dbReference type="PRINTS" id="PR00153">
    <property type="entry name" value="CSAPPISMRASE"/>
</dbReference>
<dbReference type="PANTHER" id="PTHR45843">
    <property type="entry name" value="PEPTIDYL-PROLYL CIS-TRANS ISOMERASE-LIKE 4"/>
    <property type="match status" value="1"/>
</dbReference>
<dbReference type="EMBL" id="MPUH01000313">
    <property type="protein sequence ID" value="OMJ83187.1"/>
    <property type="molecule type" value="Genomic_DNA"/>
</dbReference>
<dbReference type="InterPro" id="IPR029000">
    <property type="entry name" value="Cyclophilin-like_dom_sf"/>
</dbReference>
<dbReference type="CDD" id="cd12235">
    <property type="entry name" value="RRM_PPIL4"/>
    <property type="match status" value="1"/>
</dbReference>
<evidence type="ECO:0000259" key="9">
    <source>
        <dbReference type="PROSITE" id="PS50072"/>
    </source>
</evidence>
<dbReference type="GO" id="GO:0003755">
    <property type="term" value="F:peptidyl-prolyl cis-trans isomerase activity"/>
    <property type="evidence" value="ECO:0007669"/>
    <property type="project" value="UniProtKB-UniRule"/>
</dbReference>
<dbReference type="EC" id="5.2.1.8" evidence="8"/>
<dbReference type="Gene3D" id="3.30.70.330">
    <property type="match status" value="1"/>
</dbReference>
<dbReference type="Pfam" id="PF00160">
    <property type="entry name" value="Pro_isomerase"/>
    <property type="match status" value="1"/>
</dbReference>
<sequence length="362" mass="41905">MAVLLQTSLGDIVIDLYTSHCPKTCENFLKLCKIKHYNNALFYAVEKDYLVQVGNMQEDISIFGKLQGEEYRYFDEIRHNRIGIVSMSNRGPDMNASNVITNQFFITLSALGEDYDRKHTAFGIVEEGLNILENINKSICDDAQRPLRDIRIKHTYILDDPFKNPEGLFEPESPLPIAESDRLLDDEKIDEGKNEMEIRESIKEHEAKARAVILEMLGDLPDADITPPDNVAFVCKLHPVTTDQDLYLLFSRFGPIKSCQVIRDYKTGSSLQYGFIEFENTRDCEEAILRMDGVLVDRRRIKVDFSQSVAKIWRKYRRGKKVSEKEPGIKIKDTLHVAKFKEDRHKMVFELSEKTRKRSRSR</sequence>
<evidence type="ECO:0000313" key="12">
    <source>
        <dbReference type="Proteomes" id="UP000187209"/>
    </source>
</evidence>
<comment type="subcellular location">
    <subcellularLocation>
        <location evidence="2 8">Nucleus</location>
    </subcellularLocation>
</comment>
<evidence type="ECO:0000256" key="3">
    <source>
        <dbReference type="ARBA" id="ARBA00022884"/>
    </source>
</evidence>
<dbReference type="AlphaFoldDB" id="A0A1R2C2G9"/>
<protein>
    <recommendedName>
        <fullName evidence="8">Peptidyl-prolyl cis-trans isomerase</fullName>
        <shortName evidence="8">PPIase</shortName>
        <ecNumber evidence="8">5.2.1.8</ecNumber>
    </recommendedName>
</protein>
<proteinExistence type="inferred from homology"/>
<evidence type="ECO:0000256" key="5">
    <source>
        <dbReference type="ARBA" id="ARBA00023235"/>
    </source>
</evidence>
<keyword evidence="3 7" id="KW-0694">RNA-binding</keyword>
<evidence type="ECO:0000256" key="2">
    <source>
        <dbReference type="ARBA" id="ARBA00004123"/>
    </source>
</evidence>
<comment type="caution">
    <text evidence="11">The sequence shown here is derived from an EMBL/GenBank/DDBJ whole genome shotgun (WGS) entry which is preliminary data.</text>
</comment>
<evidence type="ECO:0000259" key="10">
    <source>
        <dbReference type="PROSITE" id="PS50102"/>
    </source>
</evidence>
<name>A0A1R2C2G9_9CILI</name>
<feature type="domain" description="PPIase cyclophilin-type" evidence="9">
    <location>
        <begin position="6"/>
        <end position="157"/>
    </location>
</feature>
<dbReference type="InterPro" id="IPR012677">
    <property type="entry name" value="Nucleotide-bd_a/b_plait_sf"/>
</dbReference>
<comment type="similarity">
    <text evidence="8">Belongs to the cyclophilin-type PPIase family. PPIL4 subfamily.</text>
</comment>
<comment type="function">
    <text evidence="8">PPIases accelerate the folding of proteins. It catalyzes the cis-trans isomerization of proline imidic peptide bonds in oligopeptides.</text>
</comment>
<gene>
    <name evidence="11" type="ORF">SteCoe_15968</name>
</gene>
<comment type="catalytic activity">
    <reaction evidence="1 8">
        <text>[protein]-peptidylproline (omega=180) = [protein]-peptidylproline (omega=0)</text>
        <dbReference type="Rhea" id="RHEA:16237"/>
        <dbReference type="Rhea" id="RHEA-COMP:10747"/>
        <dbReference type="Rhea" id="RHEA-COMP:10748"/>
        <dbReference type="ChEBI" id="CHEBI:83833"/>
        <dbReference type="ChEBI" id="CHEBI:83834"/>
        <dbReference type="EC" id="5.2.1.8"/>
    </reaction>
</comment>
<dbReference type="PANTHER" id="PTHR45843:SF1">
    <property type="entry name" value="PEPTIDYL-PROLYL CIS-TRANS ISOMERASE-LIKE 4"/>
    <property type="match status" value="1"/>
</dbReference>
<dbReference type="SUPFAM" id="SSF54928">
    <property type="entry name" value="RNA-binding domain, RBD"/>
    <property type="match status" value="1"/>
</dbReference>
<evidence type="ECO:0000256" key="6">
    <source>
        <dbReference type="ARBA" id="ARBA00023242"/>
    </source>
</evidence>
<dbReference type="PROSITE" id="PS50102">
    <property type="entry name" value="RRM"/>
    <property type="match status" value="1"/>
</dbReference>
<dbReference type="InterPro" id="IPR000504">
    <property type="entry name" value="RRM_dom"/>
</dbReference>
<evidence type="ECO:0000313" key="11">
    <source>
        <dbReference type="EMBL" id="OMJ83187.1"/>
    </source>
</evidence>
<organism evidence="11 12">
    <name type="scientific">Stentor coeruleus</name>
    <dbReference type="NCBI Taxonomy" id="5963"/>
    <lineage>
        <taxon>Eukaryota</taxon>
        <taxon>Sar</taxon>
        <taxon>Alveolata</taxon>
        <taxon>Ciliophora</taxon>
        <taxon>Postciliodesmatophora</taxon>
        <taxon>Heterotrichea</taxon>
        <taxon>Heterotrichida</taxon>
        <taxon>Stentoridae</taxon>
        <taxon>Stentor</taxon>
    </lineage>
</organism>
<dbReference type="OrthoDB" id="2083at2759"/>
<keyword evidence="5 8" id="KW-0413">Isomerase</keyword>
<dbReference type="Proteomes" id="UP000187209">
    <property type="component" value="Unassembled WGS sequence"/>
</dbReference>
<dbReference type="InterPro" id="IPR002130">
    <property type="entry name" value="Cyclophilin-type_PPIase_dom"/>
</dbReference>
<evidence type="ECO:0000256" key="8">
    <source>
        <dbReference type="RuleBase" id="RU365081"/>
    </source>
</evidence>